<comment type="subcellular location">
    <subcellularLocation>
        <location evidence="1">Cell membrane</location>
        <topology evidence="1">Multi-pass membrane protein</topology>
    </subcellularLocation>
</comment>
<dbReference type="AlphaFoldDB" id="A0A2K8QIA4"/>
<dbReference type="InterPro" id="IPR001123">
    <property type="entry name" value="LeuE-type"/>
</dbReference>
<keyword evidence="5" id="KW-0472">Membrane</keyword>
<protein>
    <submittedName>
        <fullName evidence="6">Threonine transporter</fullName>
    </submittedName>
</protein>
<name>A0A2K8QIA4_9GAMM</name>
<dbReference type="GO" id="GO:0005886">
    <property type="term" value="C:plasma membrane"/>
    <property type="evidence" value="ECO:0007669"/>
    <property type="project" value="UniProtKB-SubCell"/>
</dbReference>
<evidence type="ECO:0000256" key="2">
    <source>
        <dbReference type="ARBA" id="ARBA00022475"/>
    </source>
</evidence>
<evidence type="ECO:0000256" key="1">
    <source>
        <dbReference type="ARBA" id="ARBA00004651"/>
    </source>
</evidence>
<keyword evidence="2" id="KW-1003">Cell membrane</keyword>
<evidence type="ECO:0000256" key="4">
    <source>
        <dbReference type="ARBA" id="ARBA00022989"/>
    </source>
</evidence>
<accession>A0A2K8QIA4</accession>
<dbReference type="GO" id="GO:0015171">
    <property type="term" value="F:amino acid transmembrane transporter activity"/>
    <property type="evidence" value="ECO:0007669"/>
    <property type="project" value="TreeGrafter"/>
</dbReference>
<evidence type="ECO:0000313" key="6">
    <source>
        <dbReference type="EMBL" id="ATZ93237.1"/>
    </source>
</evidence>
<proteinExistence type="predicted"/>
<organism evidence="6 7">
    <name type="scientific">Dickeya fangzhongdai</name>
    <dbReference type="NCBI Taxonomy" id="1778540"/>
    <lineage>
        <taxon>Bacteria</taxon>
        <taxon>Pseudomonadati</taxon>
        <taxon>Pseudomonadota</taxon>
        <taxon>Gammaproteobacteria</taxon>
        <taxon>Enterobacterales</taxon>
        <taxon>Pectobacteriaceae</taxon>
        <taxon>Dickeya</taxon>
    </lineage>
</organism>
<dbReference type="GeneID" id="66563531"/>
<dbReference type="KEGG" id="dfn:CVE23_04135"/>
<evidence type="ECO:0000256" key="3">
    <source>
        <dbReference type="ARBA" id="ARBA00022692"/>
    </source>
</evidence>
<gene>
    <name evidence="6" type="ORF">CVE23_04135</name>
</gene>
<evidence type="ECO:0000313" key="7">
    <source>
        <dbReference type="Proteomes" id="UP000231901"/>
    </source>
</evidence>
<dbReference type="PANTHER" id="PTHR30086:SF19">
    <property type="entry name" value="THREONINE EFFLUX PROTEIN"/>
    <property type="match status" value="1"/>
</dbReference>
<reference evidence="7" key="1">
    <citation type="journal article" date="2018" name="Genome Announc.">
        <title>Complete genome sequence of a Dickeya fangzhongdai type strain causing bleeding canker of pear tree trunks.</title>
        <authorList>
            <person name="Zhao Y."/>
            <person name="Tian Y."/>
            <person name="Li X."/>
            <person name="Hu B."/>
        </authorList>
    </citation>
    <scope>NUCLEOTIDE SEQUENCE [LARGE SCALE GENOMIC DNA]</scope>
    <source>
        <strain evidence="7">DSM 101947</strain>
    </source>
</reference>
<evidence type="ECO:0000256" key="5">
    <source>
        <dbReference type="ARBA" id="ARBA00023136"/>
    </source>
</evidence>
<keyword evidence="4" id="KW-1133">Transmembrane helix</keyword>
<dbReference type="EMBL" id="CP025003">
    <property type="protein sequence ID" value="ATZ93237.1"/>
    <property type="molecule type" value="Genomic_DNA"/>
</dbReference>
<dbReference type="RefSeq" id="WP_038917903.1">
    <property type="nucleotide sequence ID" value="NZ_BMJF01000003.1"/>
</dbReference>
<sequence length="207" mass="21911">MGSDILAIAAIGGVLALGAMSPGQSFILVARTALASSRRNSLAVSLGMGVGAAIFALVALLGLQSLLLAVPWLYQTLKIAGGIYLLYLAFTLFRARPDHAAPALHSGHEPPQTHAFRLGLLTQLSNPNTALVFGGVFAALLSQHIAGWMYVALPLLAFVIDFLWYALVALLLSSSGPRGAYLRFRTLFDRLSGTVMAALGIRLLLQK</sequence>
<dbReference type="Proteomes" id="UP000231901">
    <property type="component" value="Chromosome"/>
</dbReference>
<keyword evidence="3" id="KW-0812">Transmembrane</keyword>
<dbReference type="Pfam" id="PF01810">
    <property type="entry name" value="LysE"/>
    <property type="match status" value="1"/>
</dbReference>
<keyword evidence="7" id="KW-1185">Reference proteome</keyword>
<dbReference type="PANTHER" id="PTHR30086">
    <property type="entry name" value="ARGININE EXPORTER PROTEIN ARGO"/>
    <property type="match status" value="1"/>
</dbReference>